<keyword evidence="3" id="KW-1185">Reference proteome</keyword>
<sequence length="150" mass="16304">MNERTESAAQLDGFDGDVLRSGSVQIQSENDILQARKTAREIAQEIGFSITDVTRTVTAVSELARNIHLYADEGVMEWSELQDGSRSGIELTFDDDGPGIDDVEGVLRAEYSTSDGMGRGIQGTKKLMDEFGIASSAAKGTTVTIRKWLK</sequence>
<evidence type="ECO:0000313" key="3">
    <source>
        <dbReference type="Proteomes" id="UP001597119"/>
    </source>
</evidence>
<dbReference type="Proteomes" id="UP001597119">
    <property type="component" value="Unassembled WGS sequence"/>
</dbReference>
<dbReference type="RefSeq" id="WP_247373129.1">
    <property type="nucleotide sequence ID" value="NZ_JALLGV010000001.1"/>
</dbReference>
<dbReference type="AlphaFoldDB" id="A0ABD6CE56"/>
<dbReference type="InterPro" id="IPR003594">
    <property type="entry name" value="HATPase_dom"/>
</dbReference>
<gene>
    <name evidence="2" type="ORF">ACFR9U_11095</name>
</gene>
<feature type="domain" description="Histidine kinase/HSP90-like ATPase" evidence="1">
    <location>
        <begin position="33"/>
        <end position="147"/>
    </location>
</feature>
<organism evidence="2 3">
    <name type="scientific">Halorientalis brevis</name>
    <dbReference type="NCBI Taxonomy" id="1126241"/>
    <lineage>
        <taxon>Archaea</taxon>
        <taxon>Methanobacteriati</taxon>
        <taxon>Methanobacteriota</taxon>
        <taxon>Stenosarchaea group</taxon>
        <taxon>Halobacteria</taxon>
        <taxon>Halobacteriales</taxon>
        <taxon>Haloarculaceae</taxon>
        <taxon>Halorientalis</taxon>
    </lineage>
</organism>
<dbReference type="EMBL" id="JBHUDJ010000003">
    <property type="protein sequence ID" value="MFD1587532.1"/>
    <property type="molecule type" value="Genomic_DNA"/>
</dbReference>
<dbReference type="Pfam" id="PF13581">
    <property type="entry name" value="HATPase_c_2"/>
    <property type="match status" value="1"/>
</dbReference>
<protein>
    <submittedName>
        <fullName evidence="2">Anti-sigma regulatory factor</fullName>
    </submittedName>
</protein>
<dbReference type="SUPFAM" id="SSF55874">
    <property type="entry name" value="ATPase domain of HSP90 chaperone/DNA topoisomerase II/histidine kinase"/>
    <property type="match status" value="1"/>
</dbReference>
<accession>A0ABD6CE56</accession>
<comment type="caution">
    <text evidence="2">The sequence shown here is derived from an EMBL/GenBank/DDBJ whole genome shotgun (WGS) entry which is preliminary data.</text>
</comment>
<dbReference type="InterPro" id="IPR036890">
    <property type="entry name" value="HATPase_C_sf"/>
</dbReference>
<name>A0ABD6CE56_9EURY</name>
<dbReference type="CDD" id="cd16934">
    <property type="entry name" value="HATPase_RsbT-like"/>
    <property type="match status" value="1"/>
</dbReference>
<evidence type="ECO:0000259" key="1">
    <source>
        <dbReference type="Pfam" id="PF13581"/>
    </source>
</evidence>
<proteinExistence type="predicted"/>
<reference evidence="2 3" key="1">
    <citation type="journal article" date="2019" name="Int. J. Syst. Evol. Microbiol.">
        <title>The Global Catalogue of Microorganisms (GCM) 10K type strain sequencing project: providing services to taxonomists for standard genome sequencing and annotation.</title>
        <authorList>
            <consortium name="The Broad Institute Genomics Platform"/>
            <consortium name="The Broad Institute Genome Sequencing Center for Infectious Disease"/>
            <person name="Wu L."/>
            <person name="Ma J."/>
        </authorList>
    </citation>
    <scope>NUCLEOTIDE SEQUENCE [LARGE SCALE GENOMIC DNA]</scope>
    <source>
        <strain evidence="2 3">CGMCC 1.12125</strain>
    </source>
</reference>
<dbReference type="Gene3D" id="3.30.565.10">
    <property type="entry name" value="Histidine kinase-like ATPase, C-terminal domain"/>
    <property type="match status" value="1"/>
</dbReference>
<evidence type="ECO:0000313" key="2">
    <source>
        <dbReference type="EMBL" id="MFD1587532.1"/>
    </source>
</evidence>